<evidence type="ECO:0000313" key="3">
    <source>
        <dbReference type="Proteomes" id="UP001497512"/>
    </source>
</evidence>
<reference evidence="2" key="1">
    <citation type="submission" date="2024-02" db="EMBL/GenBank/DDBJ databases">
        <authorList>
            <consortium name="ELIXIR-Norway"/>
            <consortium name="Elixir Norway"/>
        </authorList>
    </citation>
    <scope>NUCLEOTIDE SEQUENCE</scope>
</reference>
<keyword evidence="3" id="KW-1185">Reference proteome</keyword>
<dbReference type="Proteomes" id="UP001497512">
    <property type="component" value="Chromosome 7"/>
</dbReference>
<gene>
    <name evidence="2" type="ORF">CSSPTR1EN2_LOCUS20144</name>
</gene>
<proteinExistence type="predicted"/>
<dbReference type="EMBL" id="OZ019899">
    <property type="protein sequence ID" value="CAK9230880.1"/>
    <property type="molecule type" value="Genomic_DNA"/>
</dbReference>
<name>A0ABP0UWA4_9BRYO</name>
<accession>A0ABP0UWA4</accession>
<sequence>MEERLHAVTGKLNETTEIVEEATTSMNYLHVELRNVQEEAESSKGESMKRLEALEKMVAVLKKELNEVDLQLEDVIAERDMFVQDVHVKELDILELKKDNNKFTIVRDAGKDMHERELQLIEKVKSNSTTVQKLGMSLPIAAEESLTSVDAELNDLHSKLRHAEKLCAQLQINEEAVQKLKEKLSKVEVNVQEMEEKLIAPEWTMQRLTSEISKVELCLSQKEREAALQQKNHFSDLISQ</sequence>
<feature type="coiled-coil region" evidence="1">
    <location>
        <begin position="153"/>
        <end position="225"/>
    </location>
</feature>
<feature type="coiled-coil region" evidence="1">
    <location>
        <begin position="44"/>
        <end position="78"/>
    </location>
</feature>
<protein>
    <submittedName>
        <fullName evidence="2">Uncharacterized protein</fullName>
    </submittedName>
</protein>
<organism evidence="2 3">
    <name type="scientific">Sphagnum troendelagicum</name>
    <dbReference type="NCBI Taxonomy" id="128251"/>
    <lineage>
        <taxon>Eukaryota</taxon>
        <taxon>Viridiplantae</taxon>
        <taxon>Streptophyta</taxon>
        <taxon>Embryophyta</taxon>
        <taxon>Bryophyta</taxon>
        <taxon>Sphagnophytina</taxon>
        <taxon>Sphagnopsida</taxon>
        <taxon>Sphagnales</taxon>
        <taxon>Sphagnaceae</taxon>
        <taxon>Sphagnum</taxon>
    </lineage>
</organism>
<evidence type="ECO:0000256" key="1">
    <source>
        <dbReference type="SAM" id="Coils"/>
    </source>
</evidence>
<keyword evidence="1" id="KW-0175">Coiled coil</keyword>
<evidence type="ECO:0000313" key="2">
    <source>
        <dbReference type="EMBL" id="CAK9230880.1"/>
    </source>
</evidence>